<feature type="chain" id="PRO_5017602675" description="Porin" evidence="1">
    <location>
        <begin position="25"/>
        <end position="652"/>
    </location>
</feature>
<feature type="signal peptide" evidence="1">
    <location>
        <begin position="1"/>
        <end position="24"/>
    </location>
</feature>
<keyword evidence="3" id="KW-1185">Reference proteome</keyword>
<dbReference type="Pfam" id="PF14121">
    <property type="entry name" value="Porin_10"/>
    <property type="match status" value="1"/>
</dbReference>
<name>A0A3D8LG18_9BACT</name>
<sequence>MKKKIIAFILPFLGLLFLSQAAYSQIIDDTTKLYYSPKTTLQLYAQDVLRGRYLEQPIDTSLSNLQNERYWYNDTAFYQHLGNTGTAAQPLFYYPPQKIGVRLGKNVFDRYAYDPYKINYFNTRSPYTHLFYVQGARGEQVFEGLHTRNITPRWNAGAAYQIITANQQIGPAAGDRRSRSFLDNQAIKVFSHYRSENENYNLFFNFTYMGVEQVETGGIIPDTTVQDDVTAPSILSRFEEAPVQLTTALNEETRNNFHLMQIYRLAKENLKVYHVLDWRRQQNRFEDTTLTNYRTTIQSYLDASNGSLNDVFTIYPDYKLSRRRTIDITNYKELQNTFGVTGNYKLSSYNAYAKLRNATMAYSAQSPLPTDSTRFVPVDRSDAYNQVLIGGDIRLMYKNLAELTGEAEYQLGSDYRVKGRARIGGAFATLERTLFSPSRVEDYMLSNHFQWDNDFETSVTDRIGVGYAGAFGTRQYVKLNAHYTNIKRHIFFNQNAEPQQLSGNQRLWGADLSHHIRFGPVYFKNLVAYTNTDEADKVRIPDFLLESTVYIEGFLFKQALFSQLGVQTTYMSSYYADAYMPVTQQFYVQDHFQVQGYPVVDVFLNADIKTVNLFVKMSHVNDQLLEPVYFVTPYYPGMRRSFTFGLKWMFFD</sequence>
<dbReference type="RefSeq" id="WP_115564210.1">
    <property type="nucleotide sequence ID" value="NZ_QRGR01000004.1"/>
</dbReference>
<evidence type="ECO:0008006" key="4">
    <source>
        <dbReference type="Google" id="ProtNLM"/>
    </source>
</evidence>
<reference evidence="3" key="1">
    <citation type="submission" date="2018-08" db="EMBL/GenBank/DDBJ databases">
        <authorList>
            <person name="Liu Z.-W."/>
            <person name="Du Z.-J."/>
        </authorList>
    </citation>
    <scope>NUCLEOTIDE SEQUENCE [LARGE SCALE GENOMIC DNA]</scope>
    <source>
        <strain evidence="3">H4X</strain>
    </source>
</reference>
<organism evidence="2 3">
    <name type="scientific">Pontibacter diazotrophicus</name>
    <dbReference type="NCBI Taxonomy" id="1400979"/>
    <lineage>
        <taxon>Bacteria</taxon>
        <taxon>Pseudomonadati</taxon>
        <taxon>Bacteroidota</taxon>
        <taxon>Cytophagia</taxon>
        <taxon>Cytophagales</taxon>
        <taxon>Hymenobacteraceae</taxon>
        <taxon>Pontibacter</taxon>
    </lineage>
</organism>
<protein>
    <recommendedName>
        <fullName evidence="4">Porin</fullName>
    </recommendedName>
</protein>
<dbReference type="InterPro" id="IPR025631">
    <property type="entry name" value="Porin_10"/>
</dbReference>
<keyword evidence="1" id="KW-0732">Signal</keyword>
<dbReference type="OrthoDB" id="1489309at2"/>
<proteinExistence type="predicted"/>
<evidence type="ECO:0000313" key="3">
    <source>
        <dbReference type="Proteomes" id="UP000256708"/>
    </source>
</evidence>
<dbReference type="SUPFAM" id="SSF56935">
    <property type="entry name" value="Porins"/>
    <property type="match status" value="1"/>
</dbReference>
<evidence type="ECO:0000256" key="1">
    <source>
        <dbReference type="SAM" id="SignalP"/>
    </source>
</evidence>
<dbReference type="Proteomes" id="UP000256708">
    <property type="component" value="Unassembled WGS sequence"/>
</dbReference>
<gene>
    <name evidence="2" type="ORF">DXT99_03865</name>
</gene>
<accession>A0A3D8LG18</accession>
<dbReference type="EMBL" id="QRGR01000004">
    <property type="protein sequence ID" value="RDV16350.1"/>
    <property type="molecule type" value="Genomic_DNA"/>
</dbReference>
<dbReference type="AlphaFoldDB" id="A0A3D8LG18"/>
<evidence type="ECO:0000313" key="2">
    <source>
        <dbReference type="EMBL" id="RDV16350.1"/>
    </source>
</evidence>
<comment type="caution">
    <text evidence="2">The sequence shown here is derived from an EMBL/GenBank/DDBJ whole genome shotgun (WGS) entry which is preliminary data.</text>
</comment>